<dbReference type="GO" id="GO:0008410">
    <property type="term" value="F:CoA-transferase activity"/>
    <property type="evidence" value="ECO:0007669"/>
    <property type="project" value="TreeGrafter"/>
</dbReference>
<comment type="caution">
    <text evidence="2">The sequence shown here is derived from an EMBL/GenBank/DDBJ whole genome shotgun (WGS) entry which is preliminary data.</text>
</comment>
<dbReference type="Gene3D" id="3.30.1540.10">
    <property type="entry name" value="formyl-coa transferase, domain 3"/>
    <property type="match status" value="1"/>
</dbReference>
<dbReference type="Proteomes" id="UP000192872">
    <property type="component" value="Unassembled WGS sequence"/>
</dbReference>
<dbReference type="SUPFAM" id="SSF89796">
    <property type="entry name" value="CoA-transferase family III (CaiB/BaiF)"/>
    <property type="match status" value="1"/>
</dbReference>
<name>A0A1W9I432_9HYPH</name>
<dbReference type="RefSeq" id="WP_376802595.1">
    <property type="nucleotide sequence ID" value="NZ_DBNB01000030.1"/>
</dbReference>
<evidence type="ECO:0000313" key="2">
    <source>
        <dbReference type="EMBL" id="OQW54476.1"/>
    </source>
</evidence>
<accession>A0A1W9I432</accession>
<dbReference type="AlphaFoldDB" id="A0A1W9I432"/>
<sequence length="386" mass="40955">MTRPLDGLLVVSLEQAIAAPYCSRRLADQGARVIKVERPDGGDFARAYDERARGLSSHFVWCNRSKESLTLDLKQADDVAALKRIIAHADVFIQNLAPGAVARLGLDAPALRATHPRLICCSISGYGEGGPWSARKAYDLLIQAEGGFLSITGTAETPVKAGISIVDIAAGVAAESAILAALIRRERTGEGDIIDISMLEALTEWMGYPLYYACDGASPPSRSGAEHATIYPYGPFKTADGVVLFGLQNDREWESFAAIVLERPDLASDVRFRGNAGRAQHRALLDDIVVPTLAGLSTSTAMARLDNAGIGTARVNSLADVWAHPQLAARARWGMVETPNGAIPSLMPVAGSAWTGRMDGVPALGQHTAAILAEFADGEAVGISRE</sequence>
<proteinExistence type="predicted"/>
<dbReference type="InterPro" id="IPR003673">
    <property type="entry name" value="CoA-Trfase_fam_III"/>
</dbReference>
<dbReference type="PANTHER" id="PTHR48207:SF3">
    <property type="entry name" value="SUCCINATE--HYDROXYMETHYLGLUTARATE COA-TRANSFERASE"/>
    <property type="match status" value="1"/>
</dbReference>
<keyword evidence="1 2" id="KW-0808">Transferase</keyword>
<gene>
    <name evidence="2" type="ORF">A4S15_04515</name>
</gene>
<reference evidence="2 3" key="1">
    <citation type="journal article" date="2017" name="Water Res.">
        <title>Comammox in drinking water systems.</title>
        <authorList>
            <person name="Wang Y."/>
            <person name="Ma L."/>
            <person name="Mao Y."/>
            <person name="Jiang X."/>
            <person name="Xia Y."/>
            <person name="Yu K."/>
            <person name="Li B."/>
            <person name="Zhang T."/>
        </authorList>
    </citation>
    <scope>NUCLEOTIDE SEQUENCE [LARGE SCALE GENOMIC DNA]</scope>
    <source>
        <strain evidence="2">SG_bin8</strain>
    </source>
</reference>
<evidence type="ECO:0000313" key="3">
    <source>
        <dbReference type="Proteomes" id="UP000192872"/>
    </source>
</evidence>
<protein>
    <submittedName>
        <fullName evidence="2">CoA-transferase</fullName>
    </submittedName>
</protein>
<dbReference type="STRING" id="1827387.A4S15_04515"/>
<evidence type="ECO:0000256" key="1">
    <source>
        <dbReference type="ARBA" id="ARBA00022679"/>
    </source>
</evidence>
<dbReference type="InterPro" id="IPR023606">
    <property type="entry name" value="CoA-Trfase_III_dom_1_sf"/>
</dbReference>
<dbReference type="Gene3D" id="3.40.50.10540">
    <property type="entry name" value="Crotonobetainyl-coa:carnitine coa-transferase, domain 1"/>
    <property type="match status" value="1"/>
</dbReference>
<dbReference type="Pfam" id="PF02515">
    <property type="entry name" value="CoA_transf_3"/>
    <property type="match status" value="1"/>
</dbReference>
<organism evidence="2 3">
    <name type="scientific">Candidatus Raskinella chloraquaticus</name>
    <dbReference type="NCBI Taxonomy" id="1951219"/>
    <lineage>
        <taxon>Bacteria</taxon>
        <taxon>Pseudomonadati</taxon>
        <taxon>Pseudomonadota</taxon>
        <taxon>Alphaproteobacteria</taxon>
        <taxon>Hyphomicrobiales</taxon>
        <taxon>Phreatobacteraceae</taxon>
        <taxon>Candidatus Raskinella</taxon>
    </lineage>
</organism>
<dbReference type="InterPro" id="IPR050483">
    <property type="entry name" value="CoA-transferase_III_domain"/>
</dbReference>
<dbReference type="PANTHER" id="PTHR48207">
    <property type="entry name" value="SUCCINATE--HYDROXYMETHYLGLUTARATE COA-TRANSFERASE"/>
    <property type="match status" value="1"/>
</dbReference>
<dbReference type="EMBL" id="LWDL01000003">
    <property type="protein sequence ID" value="OQW54476.1"/>
    <property type="molecule type" value="Genomic_DNA"/>
</dbReference>
<dbReference type="InterPro" id="IPR044855">
    <property type="entry name" value="CoA-Trfase_III_dom3_sf"/>
</dbReference>